<dbReference type="SUPFAM" id="SSF51206">
    <property type="entry name" value="cAMP-binding domain-like"/>
    <property type="match status" value="1"/>
</dbReference>
<comment type="caution">
    <text evidence="5">The sequence shown here is derived from an EMBL/GenBank/DDBJ whole genome shotgun (WGS) entry which is preliminary data.</text>
</comment>
<evidence type="ECO:0000256" key="1">
    <source>
        <dbReference type="ARBA" id="ARBA00023015"/>
    </source>
</evidence>
<evidence type="ECO:0000256" key="2">
    <source>
        <dbReference type="ARBA" id="ARBA00023125"/>
    </source>
</evidence>
<dbReference type="EMBL" id="VDDA01000021">
    <property type="protein sequence ID" value="TNC08817.1"/>
    <property type="molecule type" value="Genomic_DNA"/>
</dbReference>
<dbReference type="OrthoDB" id="7584044at2"/>
<name>A0A5C4L9Y0_9HYPH</name>
<dbReference type="Gene3D" id="2.60.120.10">
    <property type="entry name" value="Jelly Rolls"/>
    <property type="match status" value="1"/>
</dbReference>
<dbReference type="Gene3D" id="1.10.10.10">
    <property type="entry name" value="Winged helix-like DNA-binding domain superfamily/Winged helix DNA-binding domain"/>
    <property type="match status" value="1"/>
</dbReference>
<protein>
    <submittedName>
        <fullName evidence="5">Crp/Fnr family transcriptional regulator</fullName>
    </submittedName>
</protein>
<evidence type="ECO:0000313" key="5">
    <source>
        <dbReference type="EMBL" id="TNC08817.1"/>
    </source>
</evidence>
<feature type="domain" description="HTH crp-type" evidence="4">
    <location>
        <begin position="137"/>
        <end position="211"/>
    </location>
</feature>
<dbReference type="InterPro" id="IPR036388">
    <property type="entry name" value="WH-like_DNA-bd_sf"/>
</dbReference>
<dbReference type="InterPro" id="IPR018490">
    <property type="entry name" value="cNMP-bd_dom_sf"/>
</dbReference>
<reference evidence="5 6" key="1">
    <citation type="submission" date="2019-06" db="EMBL/GenBank/DDBJ databases">
        <title>Genome of Methylobacterium sp. 17Sr1-39.</title>
        <authorList>
            <person name="Seo T."/>
        </authorList>
    </citation>
    <scope>NUCLEOTIDE SEQUENCE [LARGE SCALE GENOMIC DNA]</scope>
    <source>
        <strain evidence="5 6">17Sr1-39</strain>
    </source>
</reference>
<evidence type="ECO:0000256" key="3">
    <source>
        <dbReference type="ARBA" id="ARBA00023163"/>
    </source>
</evidence>
<keyword evidence="6" id="KW-1185">Reference proteome</keyword>
<evidence type="ECO:0000313" key="6">
    <source>
        <dbReference type="Proteomes" id="UP000305267"/>
    </source>
</evidence>
<dbReference type="GO" id="GO:0006355">
    <property type="term" value="P:regulation of DNA-templated transcription"/>
    <property type="evidence" value="ECO:0007669"/>
    <property type="project" value="InterPro"/>
</dbReference>
<dbReference type="InterPro" id="IPR014710">
    <property type="entry name" value="RmlC-like_jellyroll"/>
</dbReference>
<dbReference type="Pfam" id="PF00027">
    <property type="entry name" value="cNMP_binding"/>
    <property type="match status" value="1"/>
</dbReference>
<keyword evidence="3" id="KW-0804">Transcription</keyword>
<sequence length="252" mass="28261">MALRVNLDNDDIHALNAATEQVSQIEEGRDVVIEGEVPEYAHIILKGFACRYNVVAGGGRSIVAYLVPGDGCDLHASVLKRMSHSVSTVTSCTVASIPYRKIKEMAAYRPNIYLALWWSVLVDESILREWLVGVGRRSADRQVAHFLCEVLARLQAVGIAMEPDYKLPLTQSELADTAGLSHMHVHRVLTTLRKEGLIESKRKGLVVPDPKRLEAFANFDNRYLHLPEISEVSDPPHELSHATRLEFERRFN</sequence>
<accession>A0A5C4L9Y0</accession>
<dbReference type="Pfam" id="PF13545">
    <property type="entry name" value="HTH_Crp_2"/>
    <property type="match status" value="1"/>
</dbReference>
<dbReference type="InterPro" id="IPR036390">
    <property type="entry name" value="WH_DNA-bd_sf"/>
</dbReference>
<dbReference type="AlphaFoldDB" id="A0A5C4L9Y0"/>
<dbReference type="Proteomes" id="UP000305267">
    <property type="component" value="Unassembled WGS sequence"/>
</dbReference>
<gene>
    <name evidence="5" type="ORF">FF100_28400</name>
</gene>
<dbReference type="PROSITE" id="PS51063">
    <property type="entry name" value="HTH_CRP_2"/>
    <property type="match status" value="1"/>
</dbReference>
<organism evidence="5 6">
    <name type="scientific">Methylobacterium terricola</name>
    <dbReference type="NCBI Taxonomy" id="2583531"/>
    <lineage>
        <taxon>Bacteria</taxon>
        <taxon>Pseudomonadati</taxon>
        <taxon>Pseudomonadota</taxon>
        <taxon>Alphaproteobacteria</taxon>
        <taxon>Hyphomicrobiales</taxon>
        <taxon>Methylobacteriaceae</taxon>
        <taxon>Methylobacterium</taxon>
    </lineage>
</organism>
<keyword evidence="2" id="KW-0238">DNA-binding</keyword>
<dbReference type="CDD" id="cd00038">
    <property type="entry name" value="CAP_ED"/>
    <property type="match status" value="1"/>
</dbReference>
<dbReference type="InterPro" id="IPR000595">
    <property type="entry name" value="cNMP-bd_dom"/>
</dbReference>
<dbReference type="GO" id="GO:0003677">
    <property type="term" value="F:DNA binding"/>
    <property type="evidence" value="ECO:0007669"/>
    <property type="project" value="UniProtKB-KW"/>
</dbReference>
<proteinExistence type="predicted"/>
<dbReference type="SUPFAM" id="SSF46785">
    <property type="entry name" value="Winged helix' DNA-binding domain"/>
    <property type="match status" value="1"/>
</dbReference>
<keyword evidence="1" id="KW-0805">Transcription regulation</keyword>
<evidence type="ECO:0000259" key="4">
    <source>
        <dbReference type="PROSITE" id="PS51063"/>
    </source>
</evidence>
<dbReference type="InterPro" id="IPR012318">
    <property type="entry name" value="HTH_CRP"/>
</dbReference>